<feature type="domain" description="DUF5666" evidence="2">
    <location>
        <begin position="76"/>
        <end position="141"/>
    </location>
</feature>
<keyword evidence="1" id="KW-1133">Transmembrane helix</keyword>
<evidence type="ECO:0000256" key="1">
    <source>
        <dbReference type="SAM" id="Phobius"/>
    </source>
</evidence>
<evidence type="ECO:0000259" key="2">
    <source>
        <dbReference type="Pfam" id="PF18914"/>
    </source>
</evidence>
<dbReference type="AlphaFoldDB" id="A0A0G0HNL7"/>
<keyword evidence="1" id="KW-0812">Transmembrane</keyword>
<dbReference type="EMBL" id="LBTR01000022">
    <property type="protein sequence ID" value="KKQ44748.1"/>
    <property type="molecule type" value="Genomic_DNA"/>
</dbReference>
<organism evidence="3 4">
    <name type="scientific">Candidatus Woesebacteria bacterium GW2011_GWA1_37_8</name>
    <dbReference type="NCBI Taxonomy" id="1618546"/>
    <lineage>
        <taxon>Bacteria</taxon>
        <taxon>Candidatus Woeseibacteriota</taxon>
    </lineage>
</organism>
<gene>
    <name evidence="3" type="ORF">US62_C0022G0011</name>
</gene>
<dbReference type="Pfam" id="PF18914">
    <property type="entry name" value="DUF5666"/>
    <property type="match status" value="1"/>
</dbReference>
<dbReference type="Proteomes" id="UP000034603">
    <property type="component" value="Unassembled WGS sequence"/>
</dbReference>
<comment type="caution">
    <text evidence="3">The sequence shown here is derived from an EMBL/GenBank/DDBJ whole genome shotgun (WGS) entry which is preliminary data.</text>
</comment>
<dbReference type="InterPro" id="IPR043724">
    <property type="entry name" value="DUF5666"/>
</dbReference>
<reference evidence="3 4" key="1">
    <citation type="journal article" date="2015" name="Nature">
        <title>rRNA introns, odd ribosomes, and small enigmatic genomes across a large radiation of phyla.</title>
        <authorList>
            <person name="Brown C.T."/>
            <person name="Hug L.A."/>
            <person name="Thomas B.C."/>
            <person name="Sharon I."/>
            <person name="Castelle C.J."/>
            <person name="Singh A."/>
            <person name="Wilkins M.J."/>
            <person name="Williams K.H."/>
            <person name="Banfield J.F."/>
        </authorList>
    </citation>
    <scope>NUCLEOTIDE SEQUENCE [LARGE SCALE GENOMIC DNA]</scope>
</reference>
<proteinExistence type="predicted"/>
<feature type="transmembrane region" description="Helical" evidence="1">
    <location>
        <begin position="15"/>
        <end position="35"/>
    </location>
</feature>
<accession>A0A0G0HNL7</accession>
<sequence length="157" mass="16888">MKNEEKVTNGGSKNLIIAIILTALLFGGGGFYGGMRYEKSKTPNFQRFLDTNGNRNGNNMRFNGQTGNGGGFAPVEGEIIGNDDKSITVKLNDGSSKIVFYSDSTTINKAETKTKEDLKTGEKVMVIGSTNSDGSVTARSIQLNPLFKNEAKPSQQP</sequence>
<evidence type="ECO:0000313" key="3">
    <source>
        <dbReference type="EMBL" id="KKQ44748.1"/>
    </source>
</evidence>
<protein>
    <recommendedName>
        <fullName evidence="2">DUF5666 domain-containing protein</fullName>
    </recommendedName>
</protein>
<name>A0A0G0HNL7_9BACT</name>
<evidence type="ECO:0000313" key="4">
    <source>
        <dbReference type="Proteomes" id="UP000034603"/>
    </source>
</evidence>
<keyword evidence="1" id="KW-0472">Membrane</keyword>